<reference evidence="2" key="2">
    <citation type="submission" date="2020-05" db="UniProtKB">
        <authorList>
            <consortium name="EnsemblMetazoa"/>
        </authorList>
    </citation>
    <scope>IDENTIFICATION</scope>
    <source>
        <strain evidence="2">IAEA</strain>
    </source>
</reference>
<organism evidence="2 3">
    <name type="scientific">Glossina brevipalpis</name>
    <dbReference type="NCBI Taxonomy" id="37001"/>
    <lineage>
        <taxon>Eukaryota</taxon>
        <taxon>Metazoa</taxon>
        <taxon>Ecdysozoa</taxon>
        <taxon>Arthropoda</taxon>
        <taxon>Hexapoda</taxon>
        <taxon>Insecta</taxon>
        <taxon>Pterygota</taxon>
        <taxon>Neoptera</taxon>
        <taxon>Endopterygota</taxon>
        <taxon>Diptera</taxon>
        <taxon>Brachycera</taxon>
        <taxon>Muscomorpha</taxon>
        <taxon>Hippoboscoidea</taxon>
        <taxon>Glossinidae</taxon>
        <taxon>Glossina</taxon>
    </lineage>
</organism>
<reference evidence="3" key="1">
    <citation type="submission" date="2014-03" db="EMBL/GenBank/DDBJ databases">
        <authorList>
            <person name="Aksoy S."/>
            <person name="Warren W."/>
            <person name="Wilson R.K."/>
        </authorList>
    </citation>
    <scope>NUCLEOTIDE SEQUENCE [LARGE SCALE GENOMIC DNA]</scope>
    <source>
        <strain evidence="3">IAEA</strain>
    </source>
</reference>
<keyword evidence="1" id="KW-1133">Transmembrane helix</keyword>
<dbReference type="EnsemblMetazoa" id="GBRI013785-RA">
    <property type="protein sequence ID" value="GBRI013785-PA"/>
    <property type="gene ID" value="GBRI013785"/>
</dbReference>
<keyword evidence="3" id="KW-1185">Reference proteome</keyword>
<dbReference type="Proteomes" id="UP000091820">
    <property type="component" value="Unassembled WGS sequence"/>
</dbReference>
<name>A0A1A9WBT5_9MUSC</name>
<sequence length="112" mass="13055">MNSNDNGNDNNNTNSDTLIRTHHSTSLSQLQSLFSKYRSQLSSFFQRTDSFIALQIFHLCRLAVFVLHAFVLRSLGFHMLMFWLKTRILLPLQQQNKHVPSHHKPDKTPPNH</sequence>
<keyword evidence="1" id="KW-0812">Transmembrane</keyword>
<evidence type="ECO:0000256" key="1">
    <source>
        <dbReference type="SAM" id="Phobius"/>
    </source>
</evidence>
<protein>
    <submittedName>
        <fullName evidence="2">Uncharacterized protein</fullName>
    </submittedName>
</protein>
<dbReference type="VEuPathDB" id="VectorBase:GBRI013785"/>
<accession>A0A1A9WBT5</accession>
<keyword evidence="1" id="KW-0472">Membrane</keyword>
<dbReference type="AlphaFoldDB" id="A0A1A9WBT5"/>
<feature type="transmembrane region" description="Helical" evidence="1">
    <location>
        <begin position="51"/>
        <end position="72"/>
    </location>
</feature>
<proteinExistence type="predicted"/>
<evidence type="ECO:0000313" key="2">
    <source>
        <dbReference type="EnsemblMetazoa" id="GBRI013785-PA"/>
    </source>
</evidence>
<evidence type="ECO:0000313" key="3">
    <source>
        <dbReference type="Proteomes" id="UP000091820"/>
    </source>
</evidence>